<accession>L1IUU3</accession>
<proteinExistence type="predicted"/>
<dbReference type="SUPFAM" id="SSF49899">
    <property type="entry name" value="Concanavalin A-like lectins/glucanases"/>
    <property type="match status" value="1"/>
</dbReference>
<reference evidence="4" key="2">
    <citation type="submission" date="2012-11" db="EMBL/GenBank/DDBJ databases">
        <authorList>
            <person name="Kuo A."/>
            <person name="Curtis B.A."/>
            <person name="Tanifuji G."/>
            <person name="Burki F."/>
            <person name="Gruber A."/>
            <person name="Irimia M."/>
            <person name="Maruyama S."/>
            <person name="Arias M.C."/>
            <person name="Ball S.G."/>
            <person name="Gile G.H."/>
            <person name="Hirakawa Y."/>
            <person name="Hopkins J.F."/>
            <person name="Rensing S.A."/>
            <person name="Schmutz J."/>
            <person name="Symeonidi A."/>
            <person name="Elias M."/>
            <person name="Eveleigh R.J."/>
            <person name="Herman E.K."/>
            <person name="Klute M.J."/>
            <person name="Nakayama T."/>
            <person name="Obornik M."/>
            <person name="Reyes-Prieto A."/>
            <person name="Armbrust E.V."/>
            <person name="Aves S.J."/>
            <person name="Beiko R.G."/>
            <person name="Coutinho P."/>
            <person name="Dacks J.B."/>
            <person name="Durnford D.G."/>
            <person name="Fast N.M."/>
            <person name="Green B.R."/>
            <person name="Grisdale C."/>
            <person name="Hempe F."/>
            <person name="Henrissat B."/>
            <person name="Hoppner M.P."/>
            <person name="Ishida K.-I."/>
            <person name="Kim E."/>
            <person name="Koreny L."/>
            <person name="Kroth P.G."/>
            <person name="Liu Y."/>
            <person name="Malik S.-B."/>
            <person name="Maier U.G."/>
            <person name="McRose D."/>
            <person name="Mock T."/>
            <person name="Neilson J.A."/>
            <person name="Onodera N.T."/>
            <person name="Poole A.M."/>
            <person name="Pritham E.J."/>
            <person name="Richards T.A."/>
            <person name="Rocap G."/>
            <person name="Roy S.W."/>
            <person name="Sarai C."/>
            <person name="Schaack S."/>
            <person name="Shirato S."/>
            <person name="Slamovits C.H."/>
            <person name="Spencer D.F."/>
            <person name="Suzuki S."/>
            <person name="Worden A.Z."/>
            <person name="Zauner S."/>
            <person name="Barry K."/>
            <person name="Bell C."/>
            <person name="Bharti A.K."/>
            <person name="Crow J.A."/>
            <person name="Grimwood J."/>
            <person name="Kramer R."/>
            <person name="Lindquist E."/>
            <person name="Lucas S."/>
            <person name="Salamov A."/>
            <person name="McFadden G.I."/>
            <person name="Lane C.E."/>
            <person name="Keeling P.J."/>
            <person name="Gray M.W."/>
            <person name="Grigoriev I.V."/>
            <person name="Archibald J.M."/>
        </authorList>
    </citation>
    <scope>NUCLEOTIDE SEQUENCE</scope>
    <source>
        <strain evidence="4">CCMP2712</strain>
    </source>
</reference>
<dbReference type="InterPro" id="IPR002909">
    <property type="entry name" value="IPT_dom"/>
</dbReference>
<reference evidence="3" key="3">
    <citation type="submission" date="2016-03" db="UniProtKB">
        <authorList>
            <consortium name="EnsemblProtists"/>
        </authorList>
    </citation>
    <scope>IDENTIFICATION</scope>
</reference>
<sequence length="6649" mass="720515">MGPFLMTRLSGSLFGISAAEEPLFITIPKFDKLQISQFTPIAGIRNTIFLSLQTNFELSSDVFQKITMRIVSQALPANLVNSVFGNFDDTSFCDSMVNNVSDTTYLVDLILCKGAKFSPGQMYTSNFVFVNFNQSIDASADFLVSAQGQLRISILSTAVAKPGLSQSARGVSGGKDPFLTIIPRFLVGKLSQVTPLPGVMNTFTVELMTNVDILYEDGETIRLSGTAPSPVEVIPVDLDHVVGGNGGNQLFCARGVVSTLLISSDGQTINLDLNMCGSILRANVKYSFSFTSWNMMNSQPAVDFQVSGQGLFPFSPQQVETTRGLFGCISDGLSPLRVEVPRFVVASIAQSNPFPNRPNRIEVVFRCNYGLSGAKSARLMLGGIPSLVLSGTQRMNVGVRSQDELGNFVTEENLFFDGSQPPAMGNYGLMHYQSGMLELFVQPQQETLCSRTYYLTFEVNNVDSPRAGADIYMNVSQDDFNIPPEQVPNNLHGLYGVENASRPFFVFQPSIIDKTIYQVSPYISSPNSLHIDFAVDADMLGSEASTIVIAGLQGIRLNESFQILGNKSLFCVGDVTGRATWSGPNASVYLRICRNETLPARARVAVSFTFMNPAVKQPSPPIEISCDGTFTVTAELMVPAKSLLPYNFSHPLMFVSSFTWDSFSPSSAPSKGGMQVTIAGVGFEEASQPFFCVFLWLDGSYSLSSQVNLSDGVRRCLQPALPSFEQTFQLLLSYGGQHVGLSQTVAIDHKDEVLRLSPSSPSPFLFYEGWDRVQPTEALASGGRTLSVSGYGYNWRSIYKCRFDRGNETEWTTAIVRSQSLVTCPTPIWGRRFAAIPDREEGAVFLHVHNAMKKLVFTNFTLYPADCSRQNFRQSSCAILFSPVWTTYGKLQVLPLLPTHPTIFSAVGGDQILVSGLGFDLSEEYTCSFSYQFGTDVYASEPSYALVFNSTSMLCNFTLWSHHAVTTATLTVRQGTDAQLMPYGDDRPMQIQVCEDFYVLSPSQGSMLGGYQVTVYGFGFDRTATYSLGNSRFTFASYLTVNAITFDVGYQEIHEPLETVGLHMTGGEDSCSSLDRITEFQFSFLSAWVMRSPKHVDPLMDQLVIEMYGVNLSHTFRCLFFGPYNASVNGLLLPLESKLLCDLPQDENSTFGYGDQFQVQVFDDDEQQFVVGVGDLAVIMVHANRPPTFVLDLPWKKVDQETGFTIFQLASNISVGFDGPLEAEQTLTFVVDYQPGFLLARPPQLFPNGTFVIATNVAKSGVVTIDVKLVDNGGTLYGGRNESLTRRFYLIIRPKGSLQQVSTGTSVTVREGEGFYQLFVNISGNFDVYPLQDYSITSRPISGCERYMFQPNFEPLVENDGIFTFKTEEFAFGDALFSYEVRTSNSASNSVRLSDYNISITVEPVNQPPTFSVAGADRFVMLECTSTACQTLIPSAIHSKYPMVSYTTCVLKFSQLLQENLECQPWIVGWCEDDQNVSMLFNYSSDLIFPGSMLIEESSSNRSVADLLFNLVPHSNGQLLLHLQAVDSLGAFSDEQTVELVVLPVNDQPSIGLNVSACSQLESVGIKCTILCSKTGDGLTAQAEVTWVEDCVNGSLSVEVKVDENHQCWNESSSLPRPCPLHRLFVGRPSAFGSKDEASQLTTFELQATGDGRDTYSSLLNLFFEDGELLLQLVTDANGNATFDVFLFDDGGTANGGVNVSRSIALSIEVTPVNQPPSFLLCCNGVVTFIAGSLVQTHDGAFVNISKGRRRPDGEDPESSQQVSFVIESVAGDEQILASAPVIYSNGSLRVELAEGRTGAVNVSVVLVDDGGWYGGGRNRSEAAVLVIAVVDFYVEVVLCSSSWSSQELRNFLHVPWSSWVVETGSDLLAGCVNESLTFDVYSTSLAVASQLQSQLDSLLEGLVRRPRILLFTNRFNIPSFVLTATSVTVLECVDPEGECNKNVSLVTNITSPPLTPLSPAGEELVSFTFSPLGHLLQGQSEWVYDETDGGLLQAPAKFVVDCGQHDVYRWRSFGKCATAQLFFNISKFFVGSAVYEVRMVGSSIAFNFSIVVAPVVRLPSFSLHAAELTLLEHQGSIFKPEFFYDIFPGTYVDSASLLLVFTADKNVVSNIHATINASRSTADLNLTTVGRLNGLVILTVRLEGYDSTCNCTVFSERKNISLVVQPVNDAPSLTLNCSVVESFSNILSTDCCTSSNLAPCSLVVSVDQNCGRCPPGTATELSSCATSPFVLPRLFLGSPSIFSSVDEQSQSLSFYAVDAHPSLLFDSPPQLSASEFYFCLGQDRSGNATFDVFLFDDGGTANGGVNVSRSIALSIEVAPVNQPPSFLLCCDGVVTFWTGPGSQLMADVARNISKGRRRPDGEDPESSQQVSFVIESVAGDEQILASAPVIYSNGSLRVELAEGRTGAVNVSVVLVDDGGWYGGGRNRSEAAVLVIAVVDSYLSMEIRLKDSIFTPQVMAETKRLIASLLHLPFLSWVCSCEESSCDFPLCSRMTSLQYPMAVAVVNVRALNATDAMGYLEASLSVAETLRSQVFPGLGAIDINSTAFRKNLRQTPSFNIDTSTVADLLENVEEDANVTVIPNFIVNIVAQPDTPYDHSGNELIYFSISPIRHRLFLNNSYSNDSTDGGLMAQPPNISSVCHVVCQSATLSLLPRRFWNGLVEFQVVMHQSEISHTLLLQIHPVNQLPTFLVQPQIYALSDSNQILRDLVYSVSAGPLEESWQVLTGSILLQDTLVGETVLQGVKGNLHVNLKAPPLAPGWNNLTMRVTDSAGGSTEQPFQLYLFTLKEVPPIYGNDQCIFSCELSGFLSPIPTQGPALNYSLQVPDRSLLVSMDLSPTGSLYWVTKRNALGNFSIIVNVTWYNPIFQRVDSTWQLLLLTIACANQPPVFSLDRQLLILNQHDEGQNLLVGLAGDVRPSEVVDVCGEAQQLVTFELVDVSSSTGSSGCGVDRLSIFPPTSCASSPQLLDFISPPAVLANGSIVFELAPRAFGLSSYNLTLYDDGSPPARSPTSEVCILVHPVNHAPSFSMLVNEVTVLECTAQEACAHTRLIVENISAGVDEACQSLSFLVVPFSARIPAVPLKEWQSVEIDELNGANQLHGDLQLFASSTDIVVDVASGNISFLLEPQRNGRVVFNVFLRDDGGAAHGGKNLSLPAPLRLIVLPVNQAPTFTLTSSIFMLEEAEAGSSVTTVIARSVGGGGWREDYQVLSFSLLQTSGPTGVFYPQLTQNGTDLLLTVSLQAARFGNTTFQLTCEDNGNLDSIGEGKTVAQLHVDVLPVNSQPSFELITSQVALLRGKECNCSLRSSWLAVESGMTCKAGSPQDMRNLETLCDCTGGSTESSYESFARSISLGEYENGCRGGNVSDPCCRPACVNLSSPSYVGFPTCGCERQSGQFHLVPLPSSQPANELFEVMPSISFPCGDLVFKLRTNAVGRQVFTILLDDGMRNSSSHDLTLVVMDYNRAPSFTWLEGDSLAVLEDSGFFNRLFVVNVSADGTASSTFEPHQKVSFTLCPAGTDCRSPQLDLFSLPPSIVVAPCRQGPYLCGNLTFQGARNAYGRRSISVNLKDDGGVENGGVDTFTRYLTITILNVNDPPTFSIPGQLDLTESSFYRLPSFAQGIAPGPSNEGQQKLTFSVVASSSLDLFRQHPQIDINGQLTLHLSPSRSGTSYVVFMLKDDGGTAYDGHDYSTRNVVMTVLPSNDAPGFFLPWTVLCTDITVPYTQSCNCSAVVANPTGADFVNAGQVCQLSDRSSTYNSFEQATTTVQVLENAGNKSIPNLAFFPSAQHDAFHGSSLTFAHTSWKSQVQLTSIRKDEIFTTPGAEYVTAYHQSDDGITAYALEADLSCLLTMRKNLTAVEGSTSWYISDRVCEGGERLELIYQKNLSVGDACGITPFEVEGTKYLLPSVGCPSLSSFPGNQPYGFNVSCQEDRCLVPGCCARIRDALSGYWELSPDFMYDLEQSMLINPFPPGPQQQLNYTGNSSYWRYSYMINSSKPAFVPDYTVELAAIRDLAGVLGAALFRGKLPVNASNIEQTRSSALDFIMTDGLRDAMQFDGDFNSRLVISDNVLLPPSYGQESLLSRMPGGQGDLSVEVWFTIQSLATGAQGRGLISSWQPLTTCEAGWKLFYTLSDSFQLQWAVTSRELMTNASVRRDLVATLSPPVLGRWYHVVATVSSSEMRVYVDGSEVAALTGCQRCSAGQCSTVSCGSISYSQCSNFSTPFAIGSMCVAPACAIANLSNWSSHVGAIKSVRLWDRKISEETVRDLYNQLAGSMAAVNTLAYWSPTAVTDTYIDIQGRFSSSSPPSAFLQLGSYKVSAAVTVQTATTARIAMPKWSGPMGGATVYLQSGGERVWQRRCLQYFCNSTGLSPPTVVTSLSAGARVSVRFLLNSSVYLYNSSSFVNLSGTLDGRNASGASSSHFFTFQGSPYLAVSKFWNVSTTNLTSNIYKLDCVVSNTTSSCLRARVTDSIITQGAREVAYFTYLDKSYLAVANYLGPVMVYPLQPPSGSLLSIVNQTAGLPLDADVGATGLRAIRHLSDTYLVVSRFNPKAEGFRSESRMFRISGATWNVTRHQTFMVAAAFGVDQASYGSLHFIAFSSAVYGGASDVYVARADAATLHFVLLQSSPAGPYGVSSVSFFFPQLGSSGTSQTVGLILGAVQGNSLAMRWNGSHFISLPNSLTLPSDWILGEQLGYAVSPGIQAIAELNLSSSSSTSSSSTSLMLVAKGYDAPSARFQASVIYSTSPSSVSGLKAPTSVLTIRIGRVEYVLVTSKYSRGISVFSRNSNDKLVYLFQSNSTCPGIFQKSGLTVPGWSALALTPDQQHLFAVSPSLNVLALFSIVTQNDKLDSFVCRDFLFDKMEISGGVVDGLDGASDVSYEAARSLVFVTGWRDQAVAVVHFNGTALNYIDRIKNGERNVSSLILNSSLTRVNNNVNGKFPKRLFALPEPYNETLATASWEEGARKYMAVATKRKEVGVVVVMVWDEFIANFVTVQEITNSLCLPSSLLSFSTPDLDGQQQLYLVVGHLWPDSVPCDPIKVFRWNATSSSFVPHGRVPSALPSGQSYLADYDLWLPSQFSVKEMLHFDIDGFSYLVTVNSEEGQVRTNLIQSCSRRTTSFSCSSNSSVSPWNQSSSNVTCPPADAFDNQTAHASSDFTSECTNGTSYDTNFLDLVSCSGATELNVTCVNRTTHRMFLNTTTCYKEDVKTCSANYTFSCDCNRTIITRRGPARVAIIYRWSNYGSAVAAGDGFQIFQVVKLNRSTDVSFASLQGTSNFLTFVDDAREVKLFSYSLSVFNKFLQARSGLFTLVDTIMLPNVAAVAMYEWAAVSSVLLVVSGTSPSQLDPSLLQTGFSLYRLTVSPSGAHNLTRKQTAVLVPDLGVDTVLDMFEFQEELYLAVGSGACQAVAQNEIVNRSSCYNRAFDTNVLQFLEPSMTFGNLTAITRGTNKALRYEPVADSELLIHSRACPLNLGLVRDLRTLQVTNETLFLVTDGSNSLVLYHFHFDLVVGLAGASSLSSSSFLNQSYVYVTADLDRTLSMIRYDRNSSVAPRQSDFFFQDIVSMDLLQTDKVYQPLAFGLSRSVKTRAKCGARDVVLESSVQKLLQLPGCTEDCLYMRYCTCKQTYCDVSVVGTVDRAEFTCAPFPPLPTLTHVADGSMSFDIFPPACQEISFQLRTDATDNPNLLSAPLELGTDGSLSFTPNAFQNGVVVSSTLLEDNRGGASALKKVHLSVNPVNQPPSLDVRNLVVGEDLGSQQLVFATNVSPGPADEASQKLSLRFTCTNLDQYAKPPQLLLSSDGSKTGIITFASLPGRRFTSDIVVTVIDDGPISQVDGSVNFVVKNFTLTVVPRNHQPLFDLAATKVTMYESQGLLVLPNFLLHIDPGSPLELSQDYTFDIQQVRAVHSAFSPSQLITNSTFSPAGRSSSKALTLTTAPLVNGMFEVTIRMQDNGGTMYSGVNASFRSFFLFIVPAYSYPEYQVLRSIEVNESRSQVRVRQVAVYVNLSTIPLDERNETYSFYIVSMNSSKFFAQDPTVYLNGTVDLLLNANVSGAVALTIALRNNRSATDGFNDTITWVYPFNGSVASTTAFIRQDHSPQQQLVVAVAAINNPPFLSVMPSVSCSERAERIVIPGFLLNFSVGTPDEFLQQVSFAIDVQGVAPGFFQQQPSIDSSGSLTFLLNPDMHGELLLKVTPFDNGGTQLGGRNEGQSVYSNLRIYPHPRVFQVSPAVSPSSVPVRLTVTGVFFGSLYSRGYEASSYSDLSVLVGDRPCVNVSFLSDVELHCSTSDVVGLHNVTVTVMDGSLTRSGVKEAAASFNDVFLADVDEEGVGSLWSGPEQDGYTLFTDSRLKLSRSALSLLARPHHVIVGGSFLDACGSRVNHILSWDGSACTKLGNGLDGAVHTLVEYGSSLVAGGVFTRAYQAKARAANTGGLASWDGGSWSAVGCRLNGVVLSSAVNGSFLFIGGRFSSVCNVTSQGVAVWNGEEWLGMEGGVRGSVLAMLVYEDQLFLGGDFVGAGGSVAAKVARWDGSQFQALGVLDGDVHGLALYDGVLYAGGTFESAAGNVCPHLARFSHGRWEAVGGGVNGPVFSMLVLNDCLLIGGSFTAAGAGGGMNASSAVRWCPQEQMFKSGGLAGATAVRTVVRVQKQ</sequence>
<dbReference type="PANTHER" id="PTHR31778:SF2">
    <property type="entry name" value="BUD SITE SELECTION PROTEIN RAX2"/>
    <property type="match status" value="1"/>
</dbReference>
<dbReference type="RefSeq" id="XP_005826832.1">
    <property type="nucleotide sequence ID" value="XM_005826775.1"/>
</dbReference>
<dbReference type="Pfam" id="PF13385">
    <property type="entry name" value="Laminin_G_3"/>
    <property type="match status" value="1"/>
</dbReference>
<dbReference type="Pfam" id="PF01833">
    <property type="entry name" value="TIG"/>
    <property type="match status" value="1"/>
</dbReference>
<evidence type="ECO:0000313" key="4">
    <source>
        <dbReference type="Proteomes" id="UP000011087"/>
    </source>
</evidence>
<evidence type="ECO:0000313" key="2">
    <source>
        <dbReference type="EMBL" id="EKX39852.1"/>
    </source>
</evidence>
<reference evidence="2 4" key="1">
    <citation type="journal article" date="2012" name="Nature">
        <title>Algal genomes reveal evolutionary mosaicism and the fate of nucleomorphs.</title>
        <authorList>
            <consortium name="DOE Joint Genome Institute"/>
            <person name="Curtis B.A."/>
            <person name="Tanifuji G."/>
            <person name="Burki F."/>
            <person name="Gruber A."/>
            <person name="Irimia M."/>
            <person name="Maruyama S."/>
            <person name="Arias M.C."/>
            <person name="Ball S.G."/>
            <person name="Gile G.H."/>
            <person name="Hirakawa Y."/>
            <person name="Hopkins J.F."/>
            <person name="Kuo A."/>
            <person name="Rensing S.A."/>
            <person name="Schmutz J."/>
            <person name="Symeonidi A."/>
            <person name="Elias M."/>
            <person name="Eveleigh R.J."/>
            <person name="Herman E.K."/>
            <person name="Klute M.J."/>
            <person name="Nakayama T."/>
            <person name="Obornik M."/>
            <person name="Reyes-Prieto A."/>
            <person name="Armbrust E.V."/>
            <person name="Aves S.J."/>
            <person name="Beiko R.G."/>
            <person name="Coutinho P."/>
            <person name="Dacks J.B."/>
            <person name="Durnford D.G."/>
            <person name="Fast N.M."/>
            <person name="Green B.R."/>
            <person name="Grisdale C.J."/>
            <person name="Hempel F."/>
            <person name="Henrissat B."/>
            <person name="Hoppner M.P."/>
            <person name="Ishida K."/>
            <person name="Kim E."/>
            <person name="Koreny L."/>
            <person name="Kroth P.G."/>
            <person name="Liu Y."/>
            <person name="Malik S.B."/>
            <person name="Maier U.G."/>
            <person name="McRose D."/>
            <person name="Mock T."/>
            <person name="Neilson J.A."/>
            <person name="Onodera N.T."/>
            <person name="Poole A.M."/>
            <person name="Pritham E.J."/>
            <person name="Richards T.A."/>
            <person name="Rocap G."/>
            <person name="Roy S.W."/>
            <person name="Sarai C."/>
            <person name="Schaack S."/>
            <person name="Shirato S."/>
            <person name="Slamovits C.H."/>
            <person name="Spencer D.F."/>
            <person name="Suzuki S."/>
            <person name="Worden A.Z."/>
            <person name="Zauner S."/>
            <person name="Barry K."/>
            <person name="Bell C."/>
            <person name="Bharti A.K."/>
            <person name="Crow J.A."/>
            <person name="Grimwood J."/>
            <person name="Kramer R."/>
            <person name="Lindquist E."/>
            <person name="Lucas S."/>
            <person name="Salamov A."/>
            <person name="McFadden G.I."/>
            <person name="Lane C.E."/>
            <person name="Keeling P.J."/>
            <person name="Gray M.W."/>
            <person name="Grigoriev I.V."/>
            <person name="Archibald J.M."/>
        </authorList>
    </citation>
    <scope>NUCLEOTIDE SEQUENCE</scope>
    <source>
        <strain evidence="2 4">CCMP2712</strain>
    </source>
</reference>
<dbReference type="InterPro" id="IPR014756">
    <property type="entry name" value="Ig_E-set"/>
</dbReference>
<keyword evidence="4" id="KW-1185">Reference proteome</keyword>
<dbReference type="PaxDb" id="55529-EKX39852"/>
<dbReference type="Gene3D" id="2.60.120.200">
    <property type="match status" value="1"/>
</dbReference>
<dbReference type="EnsemblProtists" id="EKX39852">
    <property type="protein sequence ID" value="EKX39852"/>
    <property type="gene ID" value="GUITHDRAFT_143231"/>
</dbReference>
<dbReference type="EMBL" id="JH993036">
    <property type="protein sequence ID" value="EKX39852.1"/>
    <property type="molecule type" value="Genomic_DNA"/>
</dbReference>
<dbReference type="PROSITE" id="PS50006">
    <property type="entry name" value="FHA_DOMAIN"/>
    <property type="match status" value="1"/>
</dbReference>
<dbReference type="SUPFAM" id="SSF81296">
    <property type="entry name" value="E set domains"/>
    <property type="match status" value="1"/>
</dbReference>
<dbReference type="GeneID" id="17296568"/>
<dbReference type="KEGG" id="gtt:GUITHDRAFT_143231"/>
<protein>
    <recommendedName>
        <fullName evidence="1">FHA domain-containing protein</fullName>
    </recommendedName>
</protein>
<gene>
    <name evidence="2" type="ORF">GUITHDRAFT_143231</name>
</gene>
<dbReference type="GO" id="GO:1902929">
    <property type="term" value="C:plasma membrane of growing cell tip"/>
    <property type="evidence" value="ECO:0007669"/>
    <property type="project" value="TreeGrafter"/>
</dbReference>
<organism evidence="2">
    <name type="scientific">Guillardia theta (strain CCMP2712)</name>
    <name type="common">Cryptophyte</name>
    <dbReference type="NCBI Taxonomy" id="905079"/>
    <lineage>
        <taxon>Eukaryota</taxon>
        <taxon>Cryptophyceae</taxon>
        <taxon>Pyrenomonadales</taxon>
        <taxon>Geminigeraceae</taxon>
        <taxon>Guillardia</taxon>
    </lineage>
</organism>
<dbReference type="InterPro" id="IPR000253">
    <property type="entry name" value="FHA_dom"/>
</dbReference>
<name>L1IUU3_GUITC</name>
<dbReference type="Proteomes" id="UP000011087">
    <property type="component" value="Unassembled WGS sequence"/>
</dbReference>
<dbReference type="HOGENOM" id="CLU_222904_0_0_1"/>
<evidence type="ECO:0000259" key="1">
    <source>
        <dbReference type="PROSITE" id="PS50006"/>
    </source>
</evidence>
<feature type="domain" description="FHA" evidence="1">
    <location>
        <begin position="2087"/>
        <end position="2143"/>
    </location>
</feature>
<dbReference type="PANTHER" id="PTHR31778">
    <property type="entry name" value="BUD SITE SELECTION PROTEIN RAX2"/>
    <property type="match status" value="1"/>
</dbReference>
<evidence type="ECO:0000313" key="3">
    <source>
        <dbReference type="EnsemblProtists" id="EKX39852"/>
    </source>
</evidence>
<dbReference type="InterPro" id="IPR013320">
    <property type="entry name" value="ConA-like_dom_sf"/>
</dbReference>
<dbReference type="OrthoDB" id="9985181at2759"/>